<reference evidence="10" key="1">
    <citation type="journal article" date="2019" name="Int. J. Syst. Evol. Microbiol.">
        <title>The Global Catalogue of Microorganisms (GCM) 10K type strain sequencing project: providing services to taxonomists for standard genome sequencing and annotation.</title>
        <authorList>
            <consortium name="The Broad Institute Genomics Platform"/>
            <consortium name="The Broad Institute Genome Sequencing Center for Infectious Disease"/>
            <person name="Wu L."/>
            <person name="Ma J."/>
        </authorList>
    </citation>
    <scope>NUCLEOTIDE SEQUENCE [LARGE SCALE GENOMIC DNA]</scope>
    <source>
        <strain evidence="10">JCM 10411</strain>
    </source>
</reference>
<feature type="signal peptide" evidence="5">
    <location>
        <begin position="1"/>
        <end position="31"/>
    </location>
</feature>
<organism evidence="9 10">
    <name type="scientific">Streptomyces chlorus</name>
    <dbReference type="NCBI Taxonomy" id="887452"/>
    <lineage>
        <taxon>Bacteria</taxon>
        <taxon>Bacillati</taxon>
        <taxon>Actinomycetota</taxon>
        <taxon>Actinomycetes</taxon>
        <taxon>Kitasatosporales</taxon>
        <taxon>Streptomycetaceae</taxon>
        <taxon>Streptomyces</taxon>
    </lineage>
</organism>
<dbReference type="Gene3D" id="2.60.40.420">
    <property type="entry name" value="Cupredoxins - blue copper proteins"/>
    <property type="match status" value="3"/>
</dbReference>
<feature type="chain" id="PRO_5046439318" evidence="5">
    <location>
        <begin position="32"/>
        <end position="569"/>
    </location>
</feature>
<accession>A0ABW1DZN7</accession>
<dbReference type="InterPro" id="IPR008972">
    <property type="entry name" value="Cupredoxin"/>
</dbReference>
<dbReference type="Proteomes" id="UP001596180">
    <property type="component" value="Unassembled WGS sequence"/>
</dbReference>
<evidence type="ECO:0000259" key="8">
    <source>
        <dbReference type="Pfam" id="PF07732"/>
    </source>
</evidence>
<evidence type="ECO:0000256" key="4">
    <source>
        <dbReference type="SAM" id="MobiDB-lite"/>
    </source>
</evidence>
<dbReference type="InterPro" id="IPR045087">
    <property type="entry name" value="Cu-oxidase_fam"/>
</dbReference>
<dbReference type="InterPro" id="IPR002355">
    <property type="entry name" value="Cu_oxidase_Cu_BS"/>
</dbReference>
<dbReference type="SUPFAM" id="SSF49503">
    <property type="entry name" value="Cupredoxins"/>
    <property type="match status" value="3"/>
</dbReference>
<dbReference type="InterPro" id="IPR001117">
    <property type="entry name" value="Cu-oxidase_2nd"/>
</dbReference>
<feature type="compositionally biased region" description="Polar residues" evidence="4">
    <location>
        <begin position="76"/>
        <end position="86"/>
    </location>
</feature>
<dbReference type="PROSITE" id="PS51257">
    <property type="entry name" value="PROKAR_LIPOPROTEIN"/>
    <property type="match status" value="1"/>
</dbReference>
<feature type="domain" description="Plastocyanin-like" evidence="8">
    <location>
        <begin position="83"/>
        <end position="195"/>
    </location>
</feature>
<feature type="domain" description="Plastocyanin-like" evidence="6">
    <location>
        <begin position="315"/>
        <end position="414"/>
    </location>
</feature>
<dbReference type="Pfam" id="PF07732">
    <property type="entry name" value="Cu-oxidase_3"/>
    <property type="match status" value="1"/>
</dbReference>
<dbReference type="CDD" id="cd13861">
    <property type="entry name" value="CuRO_1_CumA_like"/>
    <property type="match status" value="1"/>
</dbReference>
<dbReference type="EMBL" id="JBHSOA010000036">
    <property type="protein sequence ID" value="MFC5853607.1"/>
    <property type="molecule type" value="Genomic_DNA"/>
</dbReference>
<proteinExistence type="predicted"/>
<feature type="domain" description="Plastocyanin-like" evidence="7">
    <location>
        <begin position="454"/>
        <end position="565"/>
    </location>
</feature>
<evidence type="ECO:0000313" key="9">
    <source>
        <dbReference type="EMBL" id="MFC5853607.1"/>
    </source>
</evidence>
<evidence type="ECO:0000256" key="2">
    <source>
        <dbReference type="ARBA" id="ARBA00023002"/>
    </source>
</evidence>
<dbReference type="PROSITE" id="PS00080">
    <property type="entry name" value="MULTICOPPER_OXIDASE2"/>
    <property type="match status" value="1"/>
</dbReference>
<dbReference type="InterPro" id="IPR011706">
    <property type="entry name" value="Cu-oxidase_C"/>
</dbReference>
<dbReference type="Pfam" id="PF00394">
    <property type="entry name" value="Cu-oxidase"/>
    <property type="match status" value="1"/>
</dbReference>
<dbReference type="Pfam" id="PF07731">
    <property type="entry name" value="Cu-oxidase_2"/>
    <property type="match status" value="1"/>
</dbReference>
<dbReference type="CDD" id="cd13870">
    <property type="entry name" value="CuRO_2_CopA_like_1"/>
    <property type="match status" value="1"/>
</dbReference>
<evidence type="ECO:0000256" key="3">
    <source>
        <dbReference type="ARBA" id="ARBA00023008"/>
    </source>
</evidence>
<keyword evidence="2" id="KW-0560">Oxidoreductase</keyword>
<protein>
    <submittedName>
        <fullName evidence="9">Multicopper oxidase family protein</fullName>
    </submittedName>
</protein>
<dbReference type="InterPro" id="IPR034279">
    <property type="entry name" value="CuRO_3_CopA"/>
</dbReference>
<comment type="caution">
    <text evidence="9">The sequence shown here is derived from an EMBL/GenBank/DDBJ whole genome shotgun (WGS) entry which is preliminary data.</text>
</comment>
<feature type="compositionally biased region" description="Basic and acidic residues" evidence="4">
    <location>
        <begin position="238"/>
        <end position="257"/>
    </location>
</feature>
<dbReference type="InterPro" id="IPR011707">
    <property type="entry name" value="Cu-oxidase-like_N"/>
</dbReference>
<dbReference type="PANTHER" id="PTHR11709">
    <property type="entry name" value="MULTI-COPPER OXIDASE"/>
    <property type="match status" value="1"/>
</dbReference>
<dbReference type="CDD" id="cd13896">
    <property type="entry name" value="CuRO_3_CopA"/>
    <property type="match status" value="1"/>
</dbReference>
<evidence type="ECO:0000256" key="5">
    <source>
        <dbReference type="SAM" id="SignalP"/>
    </source>
</evidence>
<evidence type="ECO:0000313" key="10">
    <source>
        <dbReference type="Proteomes" id="UP001596180"/>
    </source>
</evidence>
<evidence type="ECO:0000259" key="6">
    <source>
        <dbReference type="Pfam" id="PF00394"/>
    </source>
</evidence>
<keyword evidence="3" id="KW-0186">Copper</keyword>
<dbReference type="RefSeq" id="WP_381364144.1">
    <property type="nucleotide sequence ID" value="NZ_JBHSOA010000036.1"/>
</dbReference>
<keyword evidence="10" id="KW-1185">Reference proteome</keyword>
<sequence>MFSQERNRQTSQPRRAVLAAGIAAAGSGLLAACSDGAPDRNRREGAPGPAPARSAPPQDGTQAPPAGTPSPERPTQGLTLTATPSTVDLGGGHTVRTWTYNDELPGREVRVTAGETLKLTVNNHLPEATTVHWHGIAVRNDMDGVPNVTQRPIAAGTSFTYRFHVPHPGTYWFHPHLGLQLDSGLYAPLIVDDPNEPLSYDREWVIVLDDWIDGVNGSTPQDVFAQLRKGKPAMGHGSGHDNDHDARGERERDDPPSRPRGGIDAGYGPPWAHVPGRRDDDPSAPPYGGKGTYRLMKGAFSKLLGGHAGNVDYPHYLVNGRTSADPTQFKAKPGERIRLRIINAGAETAFRVALGGHQLTITHSDGFPVQPHKVDSLLLGMAERYDALITVKSGVFPFTALAEGKGGAAMAVLRAGSGATPEPSARPAELNRNVLVSSRRLQPHESVALDRRRPDRQIKLFLTGSMREFDWGIDHRPYSPDRIHEVERGERVRLVVINATDMWHPVHLHGHTYGLAGIGSPGARKDTTVVLPHRKLVADFDADNPGLWMLHCHNIYHSESGMMTTLGYR</sequence>
<dbReference type="PANTHER" id="PTHR11709:SF394">
    <property type="entry name" value="FI03373P-RELATED"/>
    <property type="match status" value="1"/>
</dbReference>
<gene>
    <name evidence="9" type="ORF">ACFPZI_17875</name>
</gene>
<evidence type="ECO:0000259" key="7">
    <source>
        <dbReference type="Pfam" id="PF07731"/>
    </source>
</evidence>
<keyword evidence="5" id="KW-0732">Signal</keyword>
<feature type="region of interest" description="Disordered" evidence="4">
    <location>
        <begin position="31"/>
        <end position="95"/>
    </location>
</feature>
<name>A0ABW1DZN7_9ACTN</name>
<evidence type="ECO:0000256" key="1">
    <source>
        <dbReference type="ARBA" id="ARBA00022723"/>
    </source>
</evidence>
<feature type="region of interest" description="Disordered" evidence="4">
    <location>
        <begin position="230"/>
        <end position="290"/>
    </location>
</feature>
<keyword evidence="1" id="KW-0479">Metal-binding</keyword>